<accession>A0A512L6H8</accession>
<dbReference type="InterPro" id="IPR001296">
    <property type="entry name" value="Glyco_trans_1"/>
</dbReference>
<dbReference type="AlphaFoldDB" id="A0A512L6H8"/>
<evidence type="ECO:0000259" key="1">
    <source>
        <dbReference type="Pfam" id="PF00534"/>
    </source>
</evidence>
<dbReference type="EMBL" id="BKAD01000011">
    <property type="protein sequence ID" value="GEP30088.1"/>
    <property type="molecule type" value="Genomic_DNA"/>
</dbReference>
<dbReference type="PANTHER" id="PTHR46401:SF9">
    <property type="entry name" value="MANNOSYLTRANSFERASE A"/>
    <property type="match status" value="1"/>
</dbReference>
<keyword evidence="2" id="KW-0808">Transferase</keyword>
<name>A0A512L6H8_9PROT</name>
<evidence type="ECO:0000313" key="2">
    <source>
        <dbReference type="EMBL" id="GEP30088.1"/>
    </source>
</evidence>
<keyword evidence="3" id="KW-1185">Reference proteome</keyword>
<gene>
    <name evidence="2" type="ORF">TPL01_12260</name>
</gene>
<reference evidence="2 3" key="1">
    <citation type="submission" date="2019-07" db="EMBL/GenBank/DDBJ databases">
        <title>Whole genome shotgun sequence of Thiobacillus plumbophilus NBRC 107929.</title>
        <authorList>
            <person name="Hosoyama A."/>
            <person name="Uohara A."/>
            <person name="Ohji S."/>
            <person name="Ichikawa N."/>
        </authorList>
    </citation>
    <scope>NUCLEOTIDE SEQUENCE [LARGE SCALE GENOMIC DNA]</scope>
    <source>
        <strain evidence="2 3">NBRC 107929</strain>
    </source>
</reference>
<comment type="caution">
    <text evidence="2">The sequence shown here is derived from an EMBL/GenBank/DDBJ whole genome shotgun (WGS) entry which is preliminary data.</text>
</comment>
<dbReference type="Pfam" id="PF00534">
    <property type="entry name" value="Glycos_transf_1"/>
    <property type="match status" value="1"/>
</dbReference>
<evidence type="ECO:0000313" key="3">
    <source>
        <dbReference type="Proteomes" id="UP000321337"/>
    </source>
</evidence>
<dbReference type="GO" id="GO:0016757">
    <property type="term" value="F:glycosyltransferase activity"/>
    <property type="evidence" value="ECO:0007669"/>
    <property type="project" value="InterPro"/>
</dbReference>
<dbReference type="Gene3D" id="3.40.50.2000">
    <property type="entry name" value="Glycogen Phosphorylase B"/>
    <property type="match status" value="1"/>
</dbReference>
<feature type="domain" description="Glycosyl transferase family 1" evidence="1">
    <location>
        <begin position="199"/>
        <end position="322"/>
    </location>
</feature>
<protein>
    <submittedName>
        <fullName evidence="2">Glycosyl transferase</fullName>
    </submittedName>
</protein>
<dbReference type="SUPFAM" id="SSF53756">
    <property type="entry name" value="UDP-Glycosyltransferase/glycogen phosphorylase"/>
    <property type="match status" value="1"/>
</dbReference>
<dbReference type="CDD" id="cd03809">
    <property type="entry name" value="GT4_MtfB-like"/>
    <property type="match status" value="1"/>
</dbReference>
<proteinExistence type="predicted"/>
<dbReference type="Proteomes" id="UP000321337">
    <property type="component" value="Unassembled WGS sequence"/>
</dbReference>
<organism evidence="2 3">
    <name type="scientific">Sulfuriferula plumbiphila</name>
    <dbReference type="NCBI Taxonomy" id="171865"/>
    <lineage>
        <taxon>Bacteria</taxon>
        <taxon>Pseudomonadati</taxon>
        <taxon>Pseudomonadota</taxon>
        <taxon>Betaproteobacteria</taxon>
        <taxon>Nitrosomonadales</taxon>
        <taxon>Sulfuricellaceae</taxon>
        <taxon>Sulfuriferula</taxon>
    </lineage>
</organism>
<dbReference type="PANTHER" id="PTHR46401">
    <property type="entry name" value="GLYCOSYLTRANSFERASE WBBK-RELATED"/>
    <property type="match status" value="1"/>
</dbReference>
<sequence length="388" mass="42967">MNEVLIDVTRLVDRFMRGRLPTGVDRVGLAYVHHYGHRAQAVVRWAGHSWVLPRAQSDKLFEWLFAPTTGRTAVRHIASGMLAGWNAQGVAGRFLFNTGHSGLERVVYPAMLRRMQVKPLFLVHDLIPITHPEYCRAGEDARHISRMNNVLALASGVITNSQATLGQLALFARHSGQAMPPSVAVLLAPGMLAATAGARPMEAPYFVILSTIEPRKNHWLLLQVWRRLVERLGAQAPRLVVIGQRGWECENVVDLLERCAPLRGFVSEHSSCSDAELVTYLHHAQALLFPSFVEGYGMPLVEALALGVPVIASDLPVFREIAAGIPEYVDPLDGKRWGELVMEYAQPQSQSRAAQLVRLADFKVPGWPDHFAKVDALLTQLSESEQHG</sequence>